<feature type="region of interest" description="Disordered" evidence="1">
    <location>
        <begin position="394"/>
        <end position="424"/>
    </location>
</feature>
<name>A0A1Z5J770_FISSO</name>
<evidence type="ECO:0000313" key="3">
    <source>
        <dbReference type="Proteomes" id="UP000198406"/>
    </source>
</evidence>
<evidence type="ECO:0000256" key="1">
    <source>
        <dbReference type="SAM" id="MobiDB-lite"/>
    </source>
</evidence>
<dbReference type="Proteomes" id="UP000198406">
    <property type="component" value="Unassembled WGS sequence"/>
</dbReference>
<organism evidence="2 3">
    <name type="scientific">Fistulifera solaris</name>
    <name type="common">Oleaginous diatom</name>
    <dbReference type="NCBI Taxonomy" id="1519565"/>
    <lineage>
        <taxon>Eukaryota</taxon>
        <taxon>Sar</taxon>
        <taxon>Stramenopiles</taxon>
        <taxon>Ochrophyta</taxon>
        <taxon>Bacillariophyta</taxon>
        <taxon>Bacillariophyceae</taxon>
        <taxon>Bacillariophycidae</taxon>
        <taxon>Naviculales</taxon>
        <taxon>Naviculaceae</taxon>
        <taxon>Fistulifera</taxon>
    </lineage>
</organism>
<dbReference type="InParanoid" id="A0A1Z5J770"/>
<feature type="compositionally biased region" description="Basic and acidic residues" evidence="1">
    <location>
        <begin position="394"/>
        <end position="414"/>
    </location>
</feature>
<keyword evidence="3" id="KW-1185">Reference proteome</keyword>
<gene>
    <name evidence="2" type="ORF">FisN_19Lh092</name>
</gene>
<feature type="compositionally biased region" description="Basic residues" evidence="1">
    <location>
        <begin position="95"/>
        <end position="104"/>
    </location>
</feature>
<feature type="compositionally biased region" description="Basic residues" evidence="1">
    <location>
        <begin position="493"/>
        <end position="502"/>
    </location>
</feature>
<feature type="compositionally biased region" description="Basic residues" evidence="1">
    <location>
        <begin position="146"/>
        <end position="155"/>
    </location>
</feature>
<feature type="compositionally biased region" description="Low complexity" evidence="1">
    <location>
        <begin position="71"/>
        <end position="80"/>
    </location>
</feature>
<proteinExistence type="predicted"/>
<protein>
    <submittedName>
        <fullName evidence="2">Uncharacterized protein</fullName>
    </submittedName>
</protein>
<dbReference type="EMBL" id="BDSP01000011">
    <property type="protein sequence ID" value="GAX09631.1"/>
    <property type="molecule type" value="Genomic_DNA"/>
</dbReference>
<feature type="region of interest" description="Disordered" evidence="1">
    <location>
        <begin position="489"/>
        <end position="512"/>
    </location>
</feature>
<feature type="compositionally biased region" description="Low complexity" evidence="1">
    <location>
        <begin position="1"/>
        <end position="11"/>
    </location>
</feature>
<accession>A0A1Z5J770</accession>
<feature type="compositionally biased region" description="Acidic residues" evidence="1">
    <location>
        <begin position="12"/>
        <end position="28"/>
    </location>
</feature>
<dbReference type="AlphaFoldDB" id="A0A1Z5J770"/>
<reference evidence="2 3" key="1">
    <citation type="journal article" date="2015" name="Plant Cell">
        <title>Oil accumulation by the oleaginous diatom Fistulifera solaris as revealed by the genome and transcriptome.</title>
        <authorList>
            <person name="Tanaka T."/>
            <person name="Maeda Y."/>
            <person name="Veluchamy A."/>
            <person name="Tanaka M."/>
            <person name="Abida H."/>
            <person name="Marechal E."/>
            <person name="Bowler C."/>
            <person name="Muto M."/>
            <person name="Sunaga Y."/>
            <person name="Tanaka M."/>
            <person name="Yoshino T."/>
            <person name="Taniguchi T."/>
            <person name="Fukuda Y."/>
            <person name="Nemoto M."/>
            <person name="Matsumoto M."/>
            <person name="Wong P.S."/>
            <person name="Aburatani S."/>
            <person name="Fujibuchi W."/>
        </authorList>
    </citation>
    <scope>NUCLEOTIDE SEQUENCE [LARGE SCALE GENOMIC DNA]</scope>
    <source>
        <strain evidence="2 3">JPCC DA0580</strain>
    </source>
</reference>
<feature type="compositionally biased region" description="Acidic residues" evidence="1">
    <location>
        <begin position="166"/>
        <end position="176"/>
    </location>
</feature>
<sequence length="512" mass="56600">MSSSSSSSGSDTDSDEDTVSSLEVEDFKDDSGRWSDEVSSSEDSSSSNEDSTDVTSEESSFNNKKGKVTLESESSASSDSFESDSSESSEESKPKLKSAMKKMAAKVSDSEDSSDESERKVKSTMKKPALKKPAIKCDSSDDSNRHVKSAAKKPAARLASKKTVVEESDSDDSSDESEPKTKSAMKKTPGKSEKKQPSVDKPSINGSHSKSRSNDTKKPAVKQATKKIIVNETDSDSSEESEPKPTTKKSSSKQSSKDSKELAPPGISEAAYKRFFSKPVELSPEKESTKIVSNEPSLAHSQLMIKHVEDEVKKRRDELNSSQHSLKSCENIIHGMNKDLLSSMDDIDDTVIGHISIEDESKNYKDFPKRPRSEMAVLRDKREMRLAKVRERIRAKEQAKERESDTKKMKEFESKINGGAGLDMSENARRERAYGWYTRMAMPSKDDMKQRVAGMSASSGVRVEDVDLLPWSASGRMVNVAKMQKFINEGFKKKIAPRPRRPSKPDSDSESS</sequence>
<feature type="compositionally biased region" description="Basic and acidic residues" evidence="1">
    <location>
        <begin position="503"/>
        <end position="512"/>
    </location>
</feature>
<feature type="compositionally biased region" description="Low complexity" evidence="1">
    <location>
        <begin position="37"/>
        <end position="49"/>
    </location>
</feature>
<feature type="compositionally biased region" description="Basic residues" evidence="1">
    <location>
        <begin position="122"/>
        <end position="134"/>
    </location>
</feature>
<evidence type="ECO:0000313" key="2">
    <source>
        <dbReference type="EMBL" id="GAX09631.1"/>
    </source>
</evidence>
<feature type="region of interest" description="Disordered" evidence="1">
    <location>
        <begin position="1"/>
        <end position="271"/>
    </location>
</feature>
<comment type="caution">
    <text evidence="2">The sequence shown here is derived from an EMBL/GenBank/DDBJ whole genome shotgun (WGS) entry which is preliminary data.</text>
</comment>